<dbReference type="InterPro" id="IPR008334">
    <property type="entry name" value="5'-Nucleotdase_C"/>
</dbReference>
<dbReference type="InterPro" id="IPR006146">
    <property type="entry name" value="5'-Nucleotdase_CS"/>
</dbReference>
<dbReference type="SUPFAM" id="SSF55816">
    <property type="entry name" value="5'-nucleotidase (syn. UDP-sugar hydrolase), C-terminal domain"/>
    <property type="match status" value="1"/>
</dbReference>
<dbReference type="PROSITE" id="PS51841">
    <property type="entry name" value="LTD"/>
    <property type="match status" value="1"/>
</dbReference>
<dbReference type="RefSeq" id="WP_076570786.1">
    <property type="nucleotide sequence ID" value="NZ_FTOK01000004.1"/>
</dbReference>
<evidence type="ECO:0000259" key="4">
    <source>
        <dbReference type="PROSITE" id="PS51841"/>
    </source>
</evidence>
<dbReference type="PANTHER" id="PTHR42834">
    <property type="entry name" value="ENDONUCLEASE/EXONUCLEASE/PHOSPHATASE FAMILY PROTEIN (AFU_ORTHOLOGUE AFUA_3G09210)"/>
    <property type="match status" value="1"/>
</dbReference>
<evidence type="ECO:0000313" key="6">
    <source>
        <dbReference type="Proteomes" id="UP000199777"/>
    </source>
</evidence>
<dbReference type="CDD" id="cd04486">
    <property type="entry name" value="YhcR_OBF_like"/>
    <property type="match status" value="1"/>
</dbReference>
<protein>
    <submittedName>
        <fullName evidence="5">2',3'-cyclic-nucleotide 2'-phosphodiesterase/5'-or 3'-nucleotidase, 5'-nucleotidase family</fullName>
    </submittedName>
</protein>
<feature type="signal peptide" evidence="3">
    <location>
        <begin position="1"/>
        <end position="22"/>
    </location>
</feature>
<dbReference type="InterPro" id="IPR005135">
    <property type="entry name" value="Endo/exonuclease/phosphatase"/>
</dbReference>
<dbReference type="Pfam" id="PF03372">
    <property type="entry name" value="Exo_endo_phos"/>
    <property type="match status" value="1"/>
</dbReference>
<dbReference type="PRINTS" id="PR01607">
    <property type="entry name" value="APYRASEFAMLY"/>
</dbReference>
<dbReference type="InterPro" id="IPR059177">
    <property type="entry name" value="GH29D-like_dom"/>
</dbReference>
<name>A0ABY1KWG2_9BACI</name>
<dbReference type="Pfam" id="PF13290">
    <property type="entry name" value="CHB_HEX_C_1"/>
    <property type="match status" value="1"/>
</dbReference>
<dbReference type="Gene3D" id="3.90.780.10">
    <property type="entry name" value="5'-Nucleotidase, C-terminal domain"/>
    <property type="match status" value="1"/>
</dbReference>
<dbReference type="InterPro" id="IPR001322">
    <property type="entry name" value="Lamin_tail_dom"/>
</dbReference>
<dbReference type="InterPro" id="IPR036907">
    <property type="entry name" value="5'-Nucleotdase_C_sf"/>
</dbReference>
<dbReference type="PROSITE" id="PS00785">
    <property type="entry name" value="5_NUCLEOTIDASE_1"/>
    <property type="match status" value="1"/>
</dbReference>
<dbReference type="InterPro" id="IPR036691">
    <property type="entry name" value="Endo/exonu/phosph_ase_sf"/>
</dbReference>
<dbReference type="InterPro" id="IPR004843">
    <property type="entry name" value="Calcineurin-like_PHP"/>
</dbReference>
<feature type="chain" id="PRO_5045070139" evidence="3">
    <location>
        <begin position="23"/>
        <end position="1598"/>
    </location>
</feature>
<organism evidence="5 6">
    <name type="scientific">Salimicrobium salexigens</name>
    <dbReference type="NCBI Taxonomy" id="908941"/>
    <lineage>
        <taxon>Bacteria</taxon>
        <taxon>Bacillati</taxon>
        <taxon>Bacillota</taxon>
        <taxon>Bacilli</taxon>
        <taxon>Bacillales</taxon>
        <taxon>Bacillaceae</taxon>
        <taxon>Salimicrobium</taxon>
    </lineage>
</organism>
<evidence type="ECO:0000313" key="5">
    <source>
        <dbReference type="EMBL" id="SIS69774.1"/>
    </source>
</evidence>
<feature type="compositionally biased region" description="Basic and acidic residues" evidence="2">
    <location>
        <begin position="1031"/>
        <end position="1081"/>
    </location>
</feature>
<dbReference type="Pfam" id="PF00932">
    <property type="entry name" value="LTD"/>
    <property type="match status" value="1"/>
</dbReference>
<evidence type="ECO:0000256" key="1">
    <source>
        <dbReference type="ARBA" id="ARBA00022729"/>
    </source>
</evidence>
<feature type="domain" description="LTD" evidence="4">
    <location>
        <begin position="23"/>
        <end position="140"/>
    </location>
</feature>
<sequence length="1598" mass="172705">MNYVKRLALGIGAAAMVLSPYASVGKVNAEETSDLLFSEYVEGSSYNKALEIYNGTGGPIDLSDYTVELYSNGSSSASSELKLEGTLSSGDVHVIAHTSAGEEVLAEADTTNGGVTNFNGNDPVVLKKSGSVVDSIGQTGTDAEFGKDVTLVRKESVTAGDTVPDDAFNASGEWNAFSKDTFEHLGSYEVKQEEAVEKISVADARAASEGETVRIEGTVTASFTAGGQTNLYVQDGTGGVILRGPSLNVELGTSVEAQGTLADYYGMAQIETTTSMLEETGTPGVPDAQTVSSSDMNEDVEGELVLAENVTVESVSSEGDYTLTDNEGTLYSTPKEQGLLQVGDTYEQLTGVVDYSYGEYRIVPRNKRDVVTEVFAVQASETSGDIVEGKEVELYTAAENSEIRYTTDGSAAGSDSTLYTKPVVINEDTTLKAVVVKEDGTVSDEKTFTYSVLPAADDVEIHDLQGAGHTSPYEGAAVKGVTGVVTKLDGSNGFYMQSMNPDDDISTSEGIYVYKSGHSVEVGDELKVDGKVTEWREDGYSDANDLLTTQISAEKIAKEASGSELPDTTVIGEDRKQPTETVEDDGMTSFDPKTDGLDFYESLEGMLIELPDATVTGPVKYDELPVYVETSEDQTFTDVDGLRLTEEDINPERMLIDVDGKGIQAKTGDYFQGPITGVVNYDYSNYKIRPAGEFPALSDGGAEEEFGTIKGSESELSVATYNMENFSPETSPEKTARIAEQMVENMNAPDIVGLVEVQDNSGNEDDGTVDGSESYETLIAAIEEAGGPTYNYAEVVPEDGQDGGIPGGNIRVGVIYNPDRVSMTEKPSGDATTAVEVTEDGLSHNPARIAPQNEAWNESRKPVAAEFEFNGEKVIVVTNHFNSKGGDGAPFGSEHPYELGSEEQRMKQAAVIREFTEKAEAEMDDANVVIMGDLNDFEFSNPLEELEGDVLNNLIEDVDPEDRYTYNYQGNSQVLDHILATDDLYDDSEIETINVNSNFGVEDGRASDHDPVLASFEIEQENSHPGKGNGHGKDKDHPVFDEHPGKGNGKGKDKDKDKGKEHPVFDEHPGKGKDKGEDHPGKGNGKHKNKKLDLELMHTNDTHGHIGNIAITKTAVDNYREKYPEALLLSGGDIFSGTLYFQEFLGQADLKFMNMLEYDAMSFGNHEFDLGDGENGHKALQEFIEGADFPFVASNVDFSADPLFDEVDETGTVTAEAEDGEIYSGITKEVKGEKVGIFGLTTEETKDISSPKDITFSNYIEEAEAMVEAFEDRGVNKIIALTHLGLDDTAKYDNDLILAEEVDGIDVIVGGHTHTEITEPRIVEDKEPTVIVQAGEYNNNLGTLEVEFNKKGVITGYEGELVPLEGLEEDEEFAEELKPYTEQIEAIQKEEIGVTAEIPLNGVREDVRTKETNLGNLISDGMLWKAKQINPETQIAVSNGGGIRASIDEGPITLGEVLTVMPFGNSLGIMNIQGDEFRAALEHSVSTAPNPGGQFLQVSGMKFEYDSTKPVGERVVKAEVLQDDGTYAPLQDSEMYYVASNLFTIKGGDGYGMFETVYNDQRVSEPGFVDYDVFTQYLQSQGSSVSPETEGRIVDIGK</sequence>
<comment type="caution">
    <text evidence="5">The sequence shown here is derived from an EMBL/GenBank/DDBJ whole genome shotgun (WGS) entry which is preliminary data.</text>
</comment>
<dbReference type="Pfam" id="PF00149">
    <property type="entry name" value="Metallophos"/>
    <property type="match status" value="1"/>
</dbReference>
<dbReference type="PANTHER" id="PTHR42834:SF1">
    <property type="entry name" value="ENDONUCLEASE_EXONUCLEASE_PHOSPHATASE FAMILY PROTEIN (AFU_ORTHOLOGUE AFUA_3G09210)"/>
    <property type="match status" value="1"/>
</dbReference>
<dbReference type="InterPro" id="IPR029052">
    <property type="entry name" value="Metallo-depent_PP-like"/>
</dbReference>
<feature type="region of interest" description="Disordered" evidence="2">
    <location>
        <begin position="1021"/>
        <end position="1090"/>
    </location>
</feature>
<dbReference type="Gene3D" id="3.60.21.10">
    <property type="match status" value="1"/>
</dbReference>
<gene>
    <name evidence="5" type="ORF">SAMN05421758_10464</name>
</gene>
<dbReference type="InterPro" id="IPR006179">
    <property type="entry name" value="5_nucleotidase/apyrase"/>
</dbReference>
<dbReference type="SUPFAM" id="SSF56300">
    <property type="entry name" value="Metallo-dependent phosphatases"/>
    <property type="match status" value="1"/>
</dbReference>
<dbReference type="Gene3D" id="3.60.10.10">
    <property type="entry name" value="Endonuclease/exonuclease/phosphatase"/>
    <property type="match status" value="1"/>
</dbReference>
<dbReference type="EMBL" id="FTOK01000004">
    <property type="protein sequence ID" value="SIS69774.1"/>
    <property type="molecule type" value="Genomic_DNA"/>
</dbReference>
<keyword evidence="6" id="KW-1185">Reference proteome</keyword>
<keyword evidence="1 3" id="KW-0732">Signal</keyword>
<proteinExistence type="predicted"/>
<evidence type="ECO:0000256" key="2">
    <source>
        <dbReference type="SAM" id="MobiDB-lite"/>
    </source>
</evidence>
<dbReference type="Pfam" id="PF02872">
    <property type="entry name" value="5_nucleotid_C"/>
    <property type="match status" value="1"/>
</dbReference>
<reference evidence="5 6" key="1">
    <citation type="submission" date="2017-01" db="EMBL/GenBank/DDBJ databases">
        <authorList>
            <person name="Varghese N."/>
            <person name="Submissions S."/>
        </authorList>
    </citation>
    <scope>NUCLEOTIDE SEQUENCE [LARGE SCALE GENOMIC DNA]</scope>
    <source>
        <strain evidence="5 6">DSM 22782</strain>
    </source>
</reference>
<dbReference type="Proteomes" id="UP000199777">
    <property type="component" value="Unassembled WGS sequence"/>
</dbReference>
<dbReference type="SUPFAM" id="SSF56219">
    <property type="entry name" value="DNase I-like"/>
    <property type="match status" value="1"/>
</dbReference>
<accession>A0ABY1KWG2</accession>
<evidence type="ECO:0000256" key="3">
    <source>
        <dbReference type="SAM" id="SignalP"/>
    </source>
</evidence>